<evidence type="ECO:0000256" key="3">
    <source>
        <dbReference type="ARBA" id="ARBA00022857"/>
    </source>
</evidence>
<dbReference type="Proteomes" id="UP000295493">
    <property type="component" value="Unassembled WGS sequence"/>
</dbReference>
<dbReference type="InterPro" id="IPR020946">
    <property type="entry name" value="Flavin_mOase-like"/>
</dbReference>
<gene>
    <name evidence="5" type="ORF">EV664_101549</name>
</gene>
<keyword evidence="1" id="KW-0285">Flavoprotein</keyword>
<accession>A0A4R6FZW4</accession>
<organism evidence="5 6">
    <name type="scientific">Stakelama pacifica</name>
    <dbReference type="NCBI Taxonomy" id="517720"/>
    <lineage>
        <taxon>Bacteria</taxon>
        <taxon>Pseudomonadati</taxon>
        <taxon>Pseudomonadota</taxon>
        <taxon>Alphaproteobacteria</taxon>
        <taxon>Sphingomonadales</taxon>
        <taxon>Sphingomonadaceae</taxon>
        <taxon>Stakelama</taxon>
    </lineage>
</organism>
<keyword evidence="2" id="KW-0274">FAD</keyword>
<dbReference type="EMBL" id="SNWD01000001">
    <property type="protein sequence ID" value="TDN86970.1"/>
    <property type="molecule type" value="Genomic_DNA"/>
</dbReference>
<dbReference type="GO" id="GO:0050660">
    <property type="term" value="F:flavin adenine dinucleotide binding"/>
    <property type="evidence" value="ECO:0007669"/>
    <property type="project" value="InterPro"/>
</dbReference>
<keyword evidence="3" id="KW-0521">NADP</keyword>
<dbReference type="InterPro" id="IPR050775">
    <property type="entry name" value="FAD-binding_Monooxygenases"/>
</dbReference>
<dbReference type="PANTHER" id="PTHR43098">
    <property type="entry name" value="L-ORNITHINE N(5)-MONOOXYGENASE-RELATED"/>
    <property type="match status" value="1"/>
</dbReference>
<keyword evidence="4" id="KW-0560">Oxidoreductase</keyword>
<dbReference type="Pfam" id="PF00743">
    <property type="entry name" value="FMO-like"/>
    <property type="match status" value="1"/>
</dbReference>
<dbReference type="GO" id="GO:0050661">
    <property type="term" value="F:NADP binding"/>
    <property type="evidence" value="ECO:0007669"/>
    <property type="project" value="InterPro"/>
</dbReference>
<dbReference type="GO" id="GO:0004499">
    <property type="term" value="F:N,N-dimethylaniline monooxygenase activity"/>
    <property type="evidence" value="ECO:0007669"/>
    <property type="project" value="InterPro"/>
</dbReference>
<evidence type="ECO:0000313" key="6">
    <source>
        <dbReference type="Proteomes" id="UP000295493"/>
    </source>
</evidence>
<evidence type="ECO:0000256" key="2">
    <source>
        <dbReference type="ARBA" id="ARBA00022827"/>
    </source>
</evidence>
<dbReference type="AlphaFoldDB" id="A0A4R6FZW4"/>
<evidence type="ECO:0000256" key="4">
    <source>
        <dbReference type="ARBA" id="ARBA00023002"/>
    </source>
</evidence>
<evidence type="ECO:0000256" key="1">
    <source>
        <dbReference type="ARBA" id="ARBA00022630"/>
    </source>
</evidence>
<keyword evidence="6" id="KW-1185">Reference proteome</keyword>
<dbReference type="Gene3D" id="3.50.50.60">
    <property type="entry name" value="FAD/NAD(P)-binding domain"/>
    <property type="match status" value="2"/>
</dbReference>
<name>A0A4R6FZW4_9SPHN</name>
<sequence>MERSMTKTLETTKTKGADFDAVVVGAGFGGLYSVYKLRNEQSLNVKAYDGAGDVGGTWFWNRYPGALSDTESFVYRYSFSGELLQKGHWKNRYLTQPEVLSYMNEVADTYDLRRSYEFNTRVTAARFNEKTGLWHVTTDKGQTVTAKYLITGLGLLSATNLPTFKGIDSFKGQILHTGAWPEGVDLKGKRVGIIGTGSTGTQVITATAPIAKHLTVFQRSPQYVVPIGNTPQDEATIAAQKASYDDIWKQVKSSAVAFGFEESTIPAETATPEERERVFEAAWQRGGGFYFMFGTFCDIATSQIANDAAADFIKKKIRQIVKDPETARKLTPTDLYAKRPLCGSDYYGVYNRPNVTLADVKADPIAEFTPTGIRQESGAEHELDVVIFATGFDAVDGNYTRMDLRGRGGVTMRDKWKDGPLGYLGMMEADFPNLFMILGPNGPFTNLPPSIETQVEWFSDTIKMMEAKGLKSIEPTEAARDEWVALCRTIADMTLFPKADSWIFGANIPGKKNAVMFYLAGLGNYRAAIDAVKDGGYQTMIFNRETVAG</sequence>
<dbReference type="PANTHER" id="PTHR43098:SF5">
    <property type="entry name" value="DUAL-FUNCTIONAL MONOOXYGENASE_METHYLTRANSFERASE PSOF"/>
    <property type="match status" value="1"/>
</dbReference>
<comment type="caution">
    <text evidence="5">The sequence shown here is derived from an EMBL/GenBank/DDBJ whole genome shotgun (WGS) entry which is preliminary data.</text>
</comment>
<reference evidence="5 6" key="1">
    <citation type="submission" date="2019-03" db="EMBL/GenBank/DDBJ databases">
        <title>Genomic Encyclopedia of Type Strains, Phase IV (KMG-IV): sequencing the most valuable type-strain genomes for metagenomic binning, comparative biology and taxonomic classification.</title>
        <authorList>
            <person name="Goeker M."/>
        </authorList>
    </citation>
    <scope>NUCLEOTIDE SEQUENCE [LARGE SCALE GENOMIC DNA]</scope>
    <source>
        <strain evidence="5 6">DSM 25059</strain>
    </source>
</reference>
<evidence type="ECO:0000313" key="5">
    <source>
        <dbReference type="EMBL" id="TDN86970.1"/>
    </source>
</evidence>
<proteinExistence type="predicted"/>
<protein>
    <submittedName>
        <fullName evidence="5">Cation diffusion facilitator CzcD-associated flavoprotein CzcO</fullName>
    </submittedName>
</protein>
<dbReference type="InterPro" id="IPR036188">
    <property type="entry name" value="FAD/NAD-bd_sf"/>
</dbReference>
<dbReference type="SUPFAM" id="SSF51905">
    <property type="entry name" value="FAD/NAD(P)-binding domain"/>
    <property type="match status" value="2"/>
</dbReference>